<dbReference type="PANTHER" id="PTHR43280:SF2">
    <property type="entry name" value="HTH-TYPE TRANSCRIPTIONAL REGULATOR EXSA"/>
    <property type="match status" value="1"/>
</dbReference>
<dbReference type="PANTHER" id="PTHR43280">
    <property type="entry name" value="ARAC-FAMILY TRANSCRIPTIONAL REGULATOR"/>
    <property type="match status" value="1"/>
</dbReference>
<evidence type="ECO:0000256" key="3">
    <source>
        <dbReference type="ARBA" id="ARBA00023163"/>
    </source>
</evidence>
<dbReference type="InterPro" id="IPR018060">
    <property type="entry name" value="HTH_AraC"/>
</dbReference>
<dbReference type="SUPFAM" id="SSF46689">
    <property type="entry name" value="Homeodomain-like"/>
    <property type="match status" value="2"/>
</dbReference>
<sequence length="267" mass="30661">MSLGSKKILIVDDEPRTRQGIKQTLEVWAGGRYVVETADNGVEARERLLHEQVHLLITDVRMPEVSGIDLIRSLKERPRQPVVIVISGYAEFDYVQQAMRLGAFNYLLKPLDKAELLQVVEAALKQEEEVQRREKLEKLVDPKLFQIDPDGSGMGEPVREAIAYVEQHLHEQLTMAEVAARIHLNASYFSVLFKEQAGVPFSEYLSRLRIQRAKEMLLQSRLSIGEIGERVGYKTDKYFIKVFKSLEGISPSRYRNQHIEDNQTEIQ</sequence>
<keyword evidence="1" id="KW-0805">Transcription regulation</keyword>
<dbReference type="InterPro" id="IPR020449">
    <property type="entry name" value="Tscrpt_reg_AraC-type_HTH"/>
</dbReference>
<organism evidence="7 8">
    <name type="scientific">Paenibacillus auburnensis</name>
    <dbReference type="NCBI Taxonomy" id="2905649"/>
    <lineage>
        <taxon>Bacteria</taxon>
        <taxon>Bacillati</taxon>
        <taxon>Bacillota</taxon>
        <taxon>Bacilli</taxon>
        <taxon>Bacillales</taxon>
        <taxon>Paenibacillaceae</taxon>
        <taxon>Paenibacillus</taxon>
    </lineage>
</organism>
<evidence type="ECO:0000259" key="6">
    <source>
        <dbReference type="PROSITE" id="PS50110"/>
    </source>
</evidence>
<keyword evidence="4" id="KW-0597">Phosphoprotein</keyword>
<feature type="modified residue" description="4-aspartylphosphate" evidence="4">
    <location>
        <position position="59"/>
    </location>
</feature>
<evidence type="ECO:0000313" key="7">
    <source>
        <dbReference type="EMBL" id="CAH1210360.1"/>
    </source>
</evidence>
<dbReference type="SMART" id="SM00448">
    <property type="entry name" value="REC"/>
    <property type="match status" value="1"/>
</dbReference>
<dbReference type="Pfam" id="PF00072">
    <property type="entry name" value="Response_reg"/>
    <property type="match status" value="1"/>
</dbReference>
<dbReference type="Pfam" id="PF12833">
    <property type="entry name" value="HTH_18"/>
    <property type="match status" value="1"/>
</dbReference>
<evidence type="ECO:0000256" key="4">
    <source>
        <dbReference type="PROSITE-ProRule" id="PRU00169"/>
    </source>
</evidence>
<dbReference type="InterPro" id="IPR018062">
    <property type="entry name" value="HTH_AraC-typ_CS"/>
</dbReference>
<accession>A0ABM9CEQ2</accession>
<proteinExistence type="predicted"/>
<dbReference type="PRINTS" id="PR00032">
    <property type="entry name" value="HTHARAC"/>
</dbReference>
<evidence type="ECO:0000256" key="1">
    <source>
        <dbReference type="ARBA" id="ARBA00023015"/>
    </source>
</evidence>
<dbReference type="PROSITE" id="PS01124">
    <property type="entry name" value="HTH_ARAC_FAMILY_2"/>
    <property type="match status" value="1"/>
</dbReference>
<evidence type="ECO:0000256" key="2">
    <source>
        <dbReference type="ARBA" id="ARBA00023125"/>
    </source>
</evidence>
<dbReference type="InterPro" id="IPR009057">
    <property type="entry name" value="Homeodomain-like_sf"/>
</dbReference>
<protein>
    <submittedName>
        <fullName evidence="7">Response regulatory protein</fullName>
    </submittedName>
</protein>
<dbReference type="InterPro" id="IPR011006">
    <property type="entry name" value="CheY-like_superfamily"/>
</dbReference>
<comment type="caution">
    <text evidence="7">The sequence shown here is derived from an EMBL/GenBank/DDBJ whole genome shotgun (WGS) entry which is preliminary data.</text>
</comment>
<dbReference type="InterPro" id="IPR001789">
    <property type="entry name" value="Sig_transdc_resp-reg_receiver"/>
</dbReference>
<dbReference type="SUPFAM" id="SSF52172">
    <property type="entry name" value="CheY-like"/>
    <property type="match status" value="1"/>
</dbReference>
<dbReference type="Gene3D" id="1.10.10.60">
    <property type="entry name" value="Homeodomain-like"/>
    <property type="match status" value="2"/>
</dbReference>
<feature type="domain" description="Response regulatory" evidence="6">
    <location>
        <begin position="7"/>
        <end position="124"/>
    </location>
</feature>
<reference evidence="7" key="1">
    <citation type="submission" date="2022-01" db="EMBL/GenBank/DDBJ databases">
        <authorList>
            <person name="Criscuolo A."/>
        </authorList>
    </citation>
    <scope>NUCLEOTIDE SEQUENCE</scope>
    <source>
        <strain evidence="7">CIP111892</strain>
    </source>
</reference>
<evidence type="ECO:0000259" key="5">
    <source>
        <dbReference type="PROSITE" id="PS01124"/>
    </source>
</evidence>
<dbReference type="Gene3D" id="3.40.50.2300">
    <property type="match status" value="1"/>
</dbReference>
<dbReference type="EMBL" id="CAKMMG010000004">
    <property type="protein sequence ID" value="CAH1210360.1"/>
    <property type="molecule type" value="Genomic_DNA"/>
</dbReference>
<keyword evidence="2" id="KW-0238">DNA-binding</keyword>
<feature type="domain" description="HTH araC/xylS-type" evidence="5">
    <location>
        <begin position="159"/>
        <end position="257"/>
    </location>
</feature>
<dbReference type="PROSITE" id="PS00041">
    <property type="entry name" value="HTH_ARAC_FAMILY_1"/>
    <property type="match status" value="1"/>
</dbReference>
<keyword evidence="3" id="KW-0804">Transcription</keyword>
<keyword evidence="8" id="KW-1185">Reference proteome</keyword>
<evidence type="ECO:0000313" key="8">
    <source>
        <dbReference type="Proteomes" id="UP000838324"/>
    </source>
</evidence>
<dbReference type="Proteomes" id="UP000838324">
    <property type="component" value="Unassembled WGS sequence"/>
</dbReference>
<gene>
    <name evidence="7" type="ORF">PAECIP111892_03473</name>
</gene>
<dbReference type="PROSITE" id="PS50110">
    <property type="entry name" value="RESPONSE_REGULATORY"/>
    <property type="match status" value="1"/>
</dbReference>
<name>A0ABM9CEQ2_9BACL</name>
<dbReference type="CDD" id="cd17536">
    <property type="entry name" value="REC_YesN-like"/>
    <property type="match status" value="1"/>
</dbReference>
<dbReference type="SMART" id="SM00342">
    <property type="entry name" value="HTH_ARAC"/>
    <property type="match status" value="1"/>
</dbReference>
<dbReference type="RefSeq" id="WP_236335133.1">
    <property type="nucleotide sequence ID" value="NZ_CAKMMG010000004.1"/>
</dbReference>